<sequence length="211" mass="22552">MARRTKEDAAATRNGLIDAAERVFCEKGVSRASLSDIASAAGATRGAIYWHFKDKVDLFNAMMDRVTLPLEEGCAQFSCLASGDPVGRLRSVMAFILGAVASNAQARRVFEIAMYKVEYVEEMAAIRDRHIAASGAFTAQLAKDFALATEVSPLPVSLSPHEAAVALHALFDGLIQNWILCQGAFDLVKVGSSATDAFLLGLGLKWVDGAV</sequence>
<dbReference type="Pfam" id="PF00440">
    <property type="entry name" value="TetR_N"/>
    <property type="match status" value="1"/>
</dbReference>
<dbReference type="RefSeq" id="WP_044397497.1">
    <property type="nucleotide sequence ID" value="NZ_JXYQ01000023.1"/>
</dbReference>
<keyword evidence="1" id="KW-0678">Repressor</keyword>
<dbReference type="InterPro" id="IPR036271">
    <property type="entry name" value="Tet_transcr_reg_TetR-rel_C_sf"/>
</dbReference>
<dbReference type="Gene3D" id="1.10.357.10">
    <property type="entry name" value="Tetracycline Repressor, domain 2"/>
    <property type="match status" value="1"/>
</dbReference>
<name>A0A0D7KAH3_9BURK</name>
<evidence type="ECO:0000313" key="8">
    <source>
        <dbReference type="Proteomes" id="UP000032566"/>
    </source>
</evidence>
<dbReference type="AlphaFoldDB" id="A0A0D7KAH3"/>
<evidence type="ECO:0000256" key="5">
    <source>
        <dbReference type="PROSITE-ProRule" id="PRU00335"/>
    </source>
</evidence>
<evidence type="ECO:0000313" key="7">
    <source>
        <dbReference type="EMBL" id="KJA10947.1"/>
    </source>
</evidence>
<keyword evidence="3 5" id="KW-0238">DNA-binding</keyword>
<dbReference type="InterPro" id="IPR009057">
    <property type="entry name" value="Homeodomain-like_sf"/>
</dbReference>
<comment type="caution">
    <text evidence="7">The sequence shown here is derived from an EMBL/GenBank/DDBJ whole genome shotgun (WGS) entry which is preliminary data.</text>
</comment>
<evidence type="ECO:0000256" key="2">
    <source>
        <dbReference type="ARBA" id="ARBA00023015"/>
    </source>
</evidence>
<evidence type="ECO:0000259" key="6">
    <source>
        <dbReference type="PROSITE" id="PS50977"/>
    </source>
</evidence>
<reference evidence="7 8" key="1">
    <citation type="submission" date="2014-12" db="EMBL/GenBank/DDBJ databases">
        <title>Isolation of bacteria from lake water.</title>
        <authorList>
            <person name="Sheng K.-Y."/>
            <person name="Chin P.-S."/>
            <person name="Chan K.-G."/>
            <person name="Tan G.S."/>
        </authorList>
    </citation>
    <scope>NUCLEOTIDE SEQUENCE [LARGE SCALE GENOMIC DNA]</scope>
    <source>
        <strain evidence="7 8">KY4</strain>
    </source>
</reference>
<keyword evidence="4" id="KW-0804">Transcription</keyword>
<organism evidence="7 8">
    <name type="scientific">Acidovorax temperans</name>
    <dbReference type="NCBI Taxonomy" id="80878"/>
    <lineage>
        <taxon>Bacteria</taxon>
        <taxon>Pseudomonadati</taxon>
        <taxon>Pseudomonadota</taxon>
        <taxon>Betaproteobacteria</taxon>
        <taxon>Burkholderiales</taxon>
        <taxon>Comamonadaceae</taxon>
        <taxon>Acidovorax</taxon>
    </lineage>
</organism>
<proteinExistence type="predicted"/>
<dbReference type="InterPro" id="IPR013572">
    <property type="entry name" value="Tscrpt_reg_MAATS_C"/>
</dbReference>
<protein>
    <submittedName>
        <fullName evidence="7">TetR family transcriptional regulator</fullName>
    </submittedName>
</protein>
<feature type="domain" description="HTH tetR-type" evidence="6">
    <location>
        <begin position="10"/>
        <end position="70"/>
    </location>
</feature>
<dbReference type="GO" id="GO:0003700">
    <property type="term" value="F:DNA-binding transcription factor activity"/>
    <property type="evidence" value="ECO:0007669"/>
    <property type="project" value="TreeGrafter"/>
</dbReference>
<dbReference type="PROSITE" id="PS01081">
    <property type="entry name" value="HTH_TETR_1"/>
    <property type="match status" value="1"/>
</dbReference>
<accession>A0A0D7KAH3</accession>
<dbReference type="PANTHER" id="PTHR30055:SF240">
    <property type="entry name" value="HTH-TYPE TRANSCRIPTIONAL REGULATOR ACRR"/>
    <property type="match status" value="1"/>
</dbReference>
<feature type="DNA-binding region" description="H-T-H motif" evidence="5">
    <location>
        <begin position="33"/>
        <end position="52"/>
    </location>
</feature>
<keyword evidence="2" id="KW-0805">Transcription regulation</keyword>
<gene>
    <name evidence="7" type="ORF">RP29_08630</name>
</gene>
<dbReference type="PATRIC" id="fig|80878.5.peg.1245"/>
<dbReference type="InterPro" id="IPR001647">
    <property type="entry name" value="HTH_TetR"/>
</dbReference>
<dbReference type="OrthoDB" id="5816932at2"/>
<dbReference type="Proteomes" id="UP000032566">
    <property type="component" value="Unassembled WGS sequence"/>
</dbReference>
<dbReference type="PANTHER" id="PTHR30055">
    <property type="entry name" value="HTH-TYPE TRANSCRIPTIONAL REGULATOR RUTR"/>
    <property type="match status" value="1"/>
</dbReference>
<dbReference type="SUPFAM" id="SSF46689">
    <property type="entry name" value="Homeodomain-like"/>
    <property type="match status" value="1"/>
</dbReference>
<dbReference type="PROSITE" id="PS50977">
    <property type="entry name" value="HTH_TETR_2"/>
    <property type="match status" value="1"/>
</dbReference>
<dbReference type="PRINTS" id="PR00455">
    <property type="entry name" value="HTHTETR"/>
</dbReference>
<keyword evidence="8" id="KW-1185">Reference proteome</keyword>
<dbReference type="STRING" id="80878.RP29_08630"/>
<dbReference type="InterPro" id="IPR023772">
    <property type="entry name" value="DNA-bd_HTH_TetR-type_CS"/>
</dbReference>
<dbReference type="InterPro" id="IPR050109">
    <property type="entry name" value="HTH-type_TetR-like_transc_reg"/>
</dbReference>
<evidence type="ECO:0000256" key="1">
    <source>
        <dbReference type="ARBA" id="ARBA00022491"/>
    </source>
</evidence>
<dbReference type="SUPFAM" id="SSF48498">
    <property type="entry name" value="Tetracyclin repressor-like, C-terminal domain"/>
    <property type="match status" value="1"/>
</dbReference>
<evidence type="ECO:0000256" key="3">
    <source>
        <dbReference type="ARBA" id="ARBA00023125"/>
    </source>
</evidence>
<dbReference type="GO" id="GO:0000976">
    <property type="term" value="F:transcription cis-regulatory region binding"/>
    <property type="evidence" value="ECO:0007669"/>
    <property type="project" value="TreeGrafter"/>
</dbReference>
<dbReference type="EMBL" id="JXYQ01000023">
    <property type="protein sequence ID" value="KJA10947.1"/>
    <property type="molecule type" value="Genomic_DNA"/>
</dbReference>
<evidence type="ECO:0000256" key="4">
    <source>
        <dbReference type="ARBA" id="ARBA00023163"/>
    </source>
</evidence>
<dbReference type="Pfam" id="PF08361">
    <property type="entry name" value="TetR_C_2"/>
    <property type="match status" value="1"/>
</dbReference>